<dbReference type="Pfam" id="PF18914">
    <property type="entry name" value="DUF5666"/>
    <property type="match status" value="5"/>
</dbReference>
<dbReference type="Proteomes" id="UP001236800">
    <property type="component" value="Chromosome"/>
</dbReference>
<name>A0AA50Q3A0_9GAMM</name>
<dbReference type="AlphaFoldDB" id="A0AA50Q3A0"/>
<feature type="domain" description="DUF5666" evidence="1">
    <location>
        <begin position="236"/>
        <end position="296"/>
    </location>
</feature>
<dbReference type="RefSeq" id="WP_306683815.1">
    <property type="nucleotide sequence ID" value="NZ_CP132914.1"/>
</dbReference>
<dbReference type="GeneID" id="301341798"/>
<dbReference type="PROSITE" id="PS51257">
    <property type="entry name" value="PROKAR_LIPOPROTEIN"/>
    <property type="match status" value="1"/>
</dbReference>
<feature type="domain" description="DUF5666" evidence="1">
    <location>
        <begin position="323"/>
        <end position="371"/>
    </location>
</feature>
<dbReference type="EMBL" id="CP132914">
    <property type="protein sequence ID" value="WMB72924.1"/>
    <property type="molecule type" value="Genomic_DNA"/>
</dbReference>
<accession>A0AA50Q3A0</accession>
<reference evidence="2" key="1">
    <citation type="submission" date="2023-08" db="EMBL/GenBank/DDBJ databases">
        <title>Complete genome sequence of Shewanella oncorhynchi Z-P2, a siderophore putrebactin-producing bacterium.</title>
        <authorList>
            <person name="Zhang Y."/>
        </authorList>
    </citation>
    <scope>NUCLEOTIDE SEQUENCE</scope>
    <source>
        <strain evidence="2">Z-P2</strain>
    </source>
</reference>
<gene>
    <name evidence="2" type="ORF">RA178_21410</name>
</gene>
<evidence type="ECO:0000313" key="2">
    <source>
        <dbReference type="EMBL" id="WMB72924.1"/>
    </source>
</evidence>
<dbReference type="KEGG" id="sog:RA178_21410"/>
<proteinExistence type="predicted"/>
<dbReference type="InterPro" id="IPR043724">
    <property type="entry name" value="DUF5666"/>
</dbReference>
<feature type="domain" description="DUF5666" evidence="1">
    <location>
        <begin position="43"/>
        <end position="90"/>
    </location>
</feature>
<feature type="domain" description="DUF5666" evidence="1">
    <location>
        <begin position="107"/>
        <end position="150"/>
    </location>
</feature>
<sequence>MNKLLVCITAILLAGCGGNDSSTDTSKPDPIVPQPTLPAKINGTVTNIASDNNSITVNGYSVNIANAKIHYGQQPLEVNAIQMGMRVKIDNEGQQAKNVILDPSLVGEISSVNQNTIAVNGINLVVKPADATQYKVGDWVAVNGYPTVMGEWQVNSINLIPNFAFAEIEGRVSGLNKTAQQFNIGSAVINYANARLEGSLQEGAWVEVEGQQSGASFLASEVEVEDTASFNDMELEGTITWVNQDKTQFELNARTRLYVTTNTQFEDGKQANLVEGKLVDVDIQSMPQGLWAREVEFETSHDNGGIPPTLGKKFELEGLATLTTNNQLQINGFTFDIDARTQFDDGLTLATLDQKWIQIEGVELADNQWLVKEVDLEVRSNELDLSGLVMQKTLWGYQATDASLTPFEGKWVDVECQFDGSNIHNCRIDD</sequence>
<organism evidence="2">
    <name type="scientific">Shewanella oncorhynchi</name>
    <dbReference type="NCBI Taxonomy" id="2726434"/>
    <lineage>
        <taxon>Bacteria</taxon>
        <taxon>Pseudomonadati</taxon>
        <taxon>Pseudomonadota</taxon>
        <taxon>Gammaproteobacteria</taxon>
        <taxon>Alteromonadales</taxon>
        <taxon>Shewanellaceae</taxon>
        <taxon>Shewanella</taxon>
    </lineage>
</organism>
<feature type="domain" description="DUF5666" evidence="1">
    <location>
        <begin position="169"/>
        <end position="223"/>
    </location>
</feature>
<protein>
    <submittedName>
        <fullName evidence="2">DUF5666 domain-containing protein</fullName>
    </submittedName>
</protein>
<evidence type="ECO:0000259" key="1">
    <source>
        <dbReference type="Pfam" id="PF18914"/>
    </source>
</evidence>